<reference evidence="1 2" key="1">
    <citation type="submission" date="2017-06" db="EMBL/GenBank/DDBJ databases">
        <title>Draft Genome Sequence of Natranaerobius trueperi halophilic, alkalithermophilic bacteria from soda lakes.</title>
        <authorList>
            <person name="Zhao B."/>
        </authorList>
    </citation>
    <scope>NUCLEOTIDE SEQUENCE [LARGE SCALE GENOMIC DNA]</scope>
    <source>
        <strain evidence="1 2">DSM 18760</strain>
    </source>
</reference>
<proteinExistence type="predicted"/>
<comment type="caution">
    <text evidence="1">The sequence shown here is derived from an EMBL/GenBank/DDBJ whole genome shotgun (WGS) entry which is preliminary data.</text>
</comment>
<dbReference type="AlphaFoldDB" id="A0A226BXM9"/>
<dbReference type="EMBL" id="NIQC01000016">
    <property type="protein sequence ID" value="OWZ83532.1"/>
    <property type="molecule type" value="Genomic_DNA"/>
</dbReference>
<dbReference type="Proteomes" id="UP000214588">
    <property type="component" value="Unassembled WGS sequence"/>
</dbReference>
<keyword evidence="2" id="KW-1185">Reference proteome</keyword>
<dbReference type="RefSeq" id="WP_089023755.1">
    <property type="nucleotide sequence ID" value="NZ_NIQC01000016.1"/>
</dbReference>
<gene>
    <name evidence="1" type="ORF">CDO51_07965</name>
</gene>
<accession>A0A226BXM9</accession>
<protein>
    <submittedName>
        <fullName evidence="1">Uncharacterized protein</fullName>
    </submittedName>
</protein>
<dbReference type="OrthoDB" id="5471847at2"/>
<name>A0A226BXM9_9FIRM</name>
<organism evidence="1 2">
    <name type="scientific">Natranaerobius trueperi</name>
    <dbReference type="NCBI Taxonomy" id="759412"/>
    <lineage>
        <taxon>Bacteria</taxon>
        <taxon>Bacillati</taxon>
        <taxon>Bacillota</taxon>
        <taxon>Clostridia</taxon>
        <taxon>Natranaerobiales</taxon>
        <taxon>Natranaerobiaceae</taxon>
        <taxon>Natranaerobius</taxon>
    </lineage>
</organism>
<sequence length="76" mass="8719">MLTIKCGGCKSKIFKYQKIGKGKVLRCYKKRIKRVYQGKVHSNKLICGSCNNVIGNLEERLIQMNQDSFTYSGKKD</sequence>
<evidence type="ECO:0000313" key="1">
    <source>
        <dbReference type="EMBL" id="OWZ83532.1"/>
    </source>
</evidence>
<evidence type="ECO:0000313" key="2">
    <source>
        <dbReference type="Proteomes" id="UP000214588"/>
    </source>
</evidence>